<dbReference type="AlphaFoldDB" id="A0AAD4RDA5"/>
<evidence type="ECO:0000313" key="3">
    <source>
        <dbReference type="Proteomes" id="UP001201812"/>
    </source>
</evidence>
<keyword evidence="2" id="KW-0378">Hydrolase</keyword>
<keyword evidence="2" id="KW-0347">Helicase</keyword>
<protein>
    <submittedName>
        <fullName evidence="2">DNA helicase Ino80</fullName>
    </submittedName>
</protein>
<keyword evidence="2" id="KW-0547">Nucleotide-binding</keyword>
<keyword evidence="3" id="KW-1185">Reference proteome</keyword>
<feature type="region of interest" description="Disordered" evidence="1">
    <location>
        <begin position="41"/>
        <end position="65"/>
    </location>
</feature>
<name>A0AAD4RDA5_9BILA</name>
<organism evidence="2 3">
    <name type="scientific">Ditylenchus destructor</name>
    <dbReference type="NCBI Taxonomy" id="166010"/>
    <lineage>
        <taxon>Eukaryota</taxon>
        <taxon>Metazoa</taxon>
        <taxon>Ecdysozoa</taxon>
        <taxon>Nematoda</taxon>
        <taxon>Chromadorea</taxon>
        <taxon>Rhabditida</taxon>
        <taxon>Tylenchina</taxon>
        <taxon>Tylenchomorpha</taxon>
        <taxon>Sphaerularioidea</taxon>
        <taxon>Anguinidae</taxon>
        <taxon>Anguininae</taxon>
        <taxon>Ditylenchus</taxon>
    </lineage>
</organism>
<evidence type="ECO:0000256" key="1">
    <source>
        <dbReference type="SAM" id="MobiDB-lite"/>
    </source>
</evidence>
<dbReference type="Proteomes" id="UP001201812">
    <property type="component" value="Unassembled WGS sequence"/>
</dbReference>
<proteinExistence type="predicted"/>
<sequence length="283" mass="32048">MTDPHSSNNGTNNVCFVSADDPAVRYARPQHFVVQSHAPGAVSNNAAPQQTHPAPPQIQHAAPPPPQAVRLMSFATLSASTGPPVIYSTVPASTSRMMERPQSISRKRRFAIHPRLEHLEKMLDLTKFIDQLERLIEQPIKIPSTLSMVPACNSREKQIPGKAKRELLSVEDIWENKDEQKADTSSLYNTSAVGEERKWLLDLLLEESDPDSGGDEHITQEDLKELLKIHQKRRKYQKDYHSDILNSQYTYYGAGLISENDRFLEHKTRIKEEFTASTDWPSK</sequence>
<gene>
    <name evidence="2" type="ORF">DdX_00517</name>
</gene>
<feature type="compositionally biased region" description="Low complexity" evidence="1">
    <location>
        <begin position="46"/>
        <end position="61"/>
    </location>
</feature>
<keyword evidence="2" id="KW-0067">ATP-binding</keyword>
<dbReference type="GO" id="GO:0004386">
    <property type="term" value="F:helicase activity"/>
    <property type="evidence" value="ECO:0007669"/>
    <property type="project" value="UniProtKB-KW"/>
</dbReference>
<evidence type="ECO:0000313" key="2">
    <source>
        <dbReference type="EMBL" id="KAI1728345.1"/>
    </source>
</evidence>
<comment type="caution">
    <text evidence="2">The sequence shown here is derived from an EMBL/GenBank/DDBJ whole genome shotgun (WGS) entry which is preliminary data.</text>
</comment>
<reference evidence="2" key="1">
    <citation type="submission" date="2022-01" db="EMBL/GenBank/DDBJ databases">
        <title>Genome Sequence Resource for Two Populations of Ditylenchus destructor, the Migratory Endoparasitic Phytonematode.</title>
        <authorList>
            <person name="Zhang H."/>
            <person name="Lin R."/>
            <person name="Xie B."/>
        </authorList>
    </citation>
    <scope>NUCLEOTIDE SEQUENCE</scope>
    <source>
        <strain evidence="2">BazhouSP</strain>
    </source>
</reference>
<accession>A0AAD4RDA5</accession>
<dbReference type="EMBL" id="JAKKPZ010000001">
    <property type="protein sequence ID" value="KAI1728345.1"/>
    <property type="molecule type" value="Genomic_DNA"/>
</dbReference>